<dbReference type="Proteomes" id="UP000647587">
    <property type="component" value="Unassembled WGS sequence"/>
</dbReference>
<gene>
    <name evidence="2" type="ORF">GCM10008955_21060</name>
</gene>
<dbReference type="Pfam" id="PF00583">
    <property type="entry name" value="Acetyltransf_1"/>
    <property type="match status" value="1"/>
</dbReference>
<keyword evidence="3" id="KW-1185">Reference proteome</keyword>
<dbReference type="PROSITE" id="PS51186">
    <property type="entry name" value="GNAT"/>
    <property type="match status" value="1"/>
</dbReference>
<evidence type="ECO:0000259" key="1">
    <source>
        <dbReference type="PROSITE" id="PS51186"/>
    </source>
</evidence>
<dbReference type="EMBL" id="BMPP01000008">
    <property type="protein sequence ID" value="GGK27065.1"/>
    <property type="molecule type" value="Genomic_DNA"/>
</dbReference>
<accession>A0ABQ2EVL5</accession>
<feature type="domain" description="N-acetyltransferase" evidence="1">
    <location>
        <begin position="10"/>
        <end position="108"/>
    </location>
</feature>
<evidence type="ECO:0000313" key="2">
    <source>
        <dbReference type="EMBL" id="GGK27065.1"/>
    </source>
</evidence>
<dbReference type="InterPro" id="IPR000182">
    <property type="entry name" value="GNAT_dom"/>
</dbReference>
<dbReference type="Gene3D" id="3.40.630.30">
    <property type="match status" value="1"/>
</dbReference>
<dbReference type="RefSeq" id="WP_189007970.1">
    <property type="nucleotide sequence ID" value="NZ_BMPP01000008.1"/>
</dbReference>
<organism evidence="2 3">
    <name type="scientific">Deinococcus malanensis</name>
    <dbReference type="NCBI Taxonomy" id="1706855"/>
    <lineage>
        <taxon>Bacteria</taxon>
        <taxon>Thermotogati</taxon>
        <taxon>Deinococcota</taxon>
        <taxon>Deinococci</taxon>
        <taxon>Deinococcales</taxon>
        <taxon>Deinococcaceae</taxon>
        <taxon>Deinococcus</taxon>
    </lineage>
</organism>
<dbReference type="InterPro" id="IPR016181">
    <property type="entry name" value="Acyl_CoA_acyltransferase"/>
</dbReference>
<sequence>MQENPGVDDVKIREACQDDLPALLGLYRQLRTRHPLDLKPAHMRAWKAMWAQPGLTLLLAETGGRPLGTLTLALIPGLTYEGRPSGVIESVGTEAAVRGQGVGRRFLT</sequence>
<name>A0ABQ2EVL5_9DEIO</name>
<comment type="caution">
    <text evidence="2">The sequence shown here is derived from an EMBL/GenBank/DDBJ whole genome shotgun (WGS) entry which is preliminary data.</text>
</comment>
<protein>
    <recommendedName>
        <fullName evidence="1">N-acetyltransferase domain-containing protein</fullName>
    </recommendedName>
</protein>
<evidence type="ECO:0000313" key="3">
    <source>
        <dbReference type="Proteomes" id="UP000647587"/>
    </source>
</evidence>
<proteinExistence type="predicted"/>
<dbReference type="CDD" id="cd04301">
    <property type="entry name" value="NAT_SF"/>
    <property type="match status" value="1"/>
</dbReference>
<reference evidence="3" key="1">
    <citation type="journal article" date="2019" name="Int. J. Syst. Evol. Microbiol.">
        <title>The Global Catalogue of Microorganisms (GCM) 10K type strain sequencing project: providing services to taxonomists for standard genome sequencing and annotation.</title>
        <authorList>
            <consortium name="The Broad Institute Genomics Platform"/>
            <consortium name="The Broad Institute Genome Sequencing Center for Infectious Disease"/>
            <person name="Wu L."/>
            <person name="Ma J."/>
        </authorList>
    </citation>
    <scope>NUCLEOTIDE SEQUENCE [LARGE SCALE GENOMIC DNA]</scope>
    <source>
        <strain evidence="3">JCM 30331</strain>
    </source>
</reference>
<dbReference type="SUPFAM" id="SSF55729">
    <property type="entry name" value="Acyl-CoA N-acyltransferases (Nat)"/>
    <property type="match status" value="1"/>
</dbReference>